<organism evidence="2 3">
    <name type="scientific">Fusarium albosuccineum</name>
    <dbReference type="NCBI Taxonomy" id="1237068"/>
    <lineage>
        <taxon>Eukaryota</taxon>
        <taxon>Fungi</taxon>
        <taxon>Dikarya</taxon>
        <taxon>Ascomycota</taxon>
        <taxon>Pezizomycotina</taxon>
        <taxon>Sordariomycetes</taxon>
        <taxon>Hypocreomycetidae</taxon>
        <taxon>Hypocreales</taxon>
        <taxon>Nectriaceae</taxon>
        <taxon>Fusarium</taxon>
        <taxon>Fusarium decemcellulare species complex</taxon>
    </lineage>
</organism>
<name>A0A8H4L0V7_9HYPO</name>
<comment type="caution">
    <text evidence="2">The sequence shown here is derived from an EMBL/GenBank/DDBJ whole genome shotgun (WGS) entry which is preliminary data.</text>
</comment>
<feature type="compositionally biased region" description="Polar residues" evidence="1">
    <location>
        <begin position="227"/>
        <end position="238"/>
    </location>
</feature>
<sequence length="387" mass="42647">MASRIVEDSGILELLNCLRSRNTSDSGTTPNPNSPEHVVQKEEEDNGRSPDDISLLDWPSFVRQQIPDTSLRVILHAIHSDDWTRATTKVQLTTRLVTLFTRFGLGTKIQEPWLLFLYLGQTVPFGLRLVKALNAWISENDHIESTLVLSAITKHAIDRHGRQHPMPYIILGVDVERAMQYLSQQHPRPAAVTSSRIALRSQDARVTLSHLMDVEGERRGSIDRLEQTSNNSAASVSRSLRPGSAGTGFEDDQSQSIVSSRRKRPRQDYRESSARTSATPEIGRHGSRGTPFTSPPVAPDISLSQLVSPDVNLSGRSAGRRASPEDGLRRLEKRLDALQAVIELGPATEVNANSPLARQTRGLLDSIAHLSRLALDSIGDFGGESNQ</sequence>
<evidence type="ECO:0000313" key="3">
    <source>
        <dbReference type="Proteomes" id="UP000554235"/>
    </source>
</evidence>
<evidence type="ECO:0000313" key="2">
    <source>
        <dbReference type="EMBL" id="KAF4461005.1"/>
    </source>
</evidence>
<dbReference type="EMBL" id="JAADYS010001799">
    <property type="protein sequence ID" value="KAF4461005.1"/>
    <property type="molecule type" value="Genomic_DNA"/>
</dbReference>
<feature type="compositionally biased region" description="Polar residues" evidence="1">
    <location>
        <begin position="21"/>
        <end position="31"/>
    </location>
</feature>
<evidence type="ECO:0000256" key="1">
    <source>
        <dbReference type="SAM" id="MobiDB-lite"/>
    </source>
</evidence>
<feature type="region of interest" description="Disordered" evidence="1">
    <location>
        <begin position="21"/>
        <end position="50"/>
    </location>
</feature>
<keyword evidence="3" id="KW-1185">Reference proteome</keyword>
<feature type="region of interest" description="Disordered" evidence="1">
    <location>
        <begin position="308"/>
        <end position="327"/>
    </location>
</feature>
<proteinExistence type="predicted"/>
<gene>
    <name evidence="2" type="ORF">FALBO_12200</name>
</gene>
<protein>
    <submittedName>
        <fullName evidence="2">Uncharacterized protein</fullName>
    </submittedName>
</protein>
<reference evidence="2 3" key="1">
    <citation type="submission" date="2020-01" db="EMBL/GenBank/DDBJ databases">
        <title>Identification and distribution of gene clusters putatively required for synthesis of sphingolipid metabolism inhibitors in phylogenetically diverse species of the filamentous fungus Fusarium.</title>
        <authorList>
            <person name="Kim H.-S."/>
            <person name="Busman M."/>
            <person name="Brown D.W."/>
            <person name="Divon H."/>
            <person name="Uhlig S."/>
            <person name="Proctor R.H."/>
        </authorList>
    </citation>
    <scope>NUCLEOTIDE SEQUENCE [LARGE SCALE GENOMIC DNA]</scope>
    <source>
        <strain evidence="2 3">NRRL 20459</strain>
    </source>
</reference>
<dbReference type="AlphaFoldDB" id="A0A8H4L0V7"/>
<dbReference type="OrthoDB" id="5095153at2759"/>
<accession>A0A8H4L0V7</accession>
<feature type="region of interest" description="Disordered" evidence="1">
    <location>
        <begin position="218"/>
        <end position="302"/>
    </location>
</feature>
<dbReference type="Proteomes" id="UP000554235">
    <property type="component" value="Unassembled WGS sequence"/>
</dbReference>
<feature type="compositionally biased region" description="Basic and acidic residues" evidence="1">
    <location>
        <begin position="38"/>
        <end position="50"/>
    </location>
</feature>